<dbReference type="OrthoDB" id="5288801at2"/>
<keyword evidence="4" id="KW-1185">Reference proteome</keyword>
<feature type="domain" description="Bdellovibrio beta-sandwich" evidence="2">
    <location>
        <begin position="49"/>
        <end position="167"/>
    </location>
</feature>
<evidence type="ECO:0000256" key="1">
    <source>
        <dbReference type="SAM" id="SignalP"/>
    </source>
</evidence>
<evidence type="ECO:0000313" key="3">
    <source>
        <dbReference type="EMBL" id="KYG64842.1"/>
    </source>
</evidence>
<dbReference type="InterPro" id="IPR041016">
    <property type="entry name" value="BD_b_sandwich"/>
</dbReference>
<reference evidence="3 4" key="1">
    <citation type="submission" date="2016-03" db="EMBL/GenBank/DDBJ databases">
        <authorList>
            <person name="Ploux O."/>
        </authorList>
    </citation>
    <scope>NUCLEOTIDE SEQUENCE [LARGE SCALE GENOMIC DNA]</scope>
    <source>
        <strain evidence="3 4">R0</strain>
    </source>
</reference>
<feature type="signal peptide" evidence="1">
    <location>
        <begin position="1"/>
        <end position="22"/>
    </location>
</feature>
<dbReference type="Proteomes" id="UP000075320">
    <property type="component" value="Unassembled WGS sequence"/>
</dbReference>
<dbReference type="RefSeq" id="WP_061835353.1">
    <property type="nucleotide sequence ID" value="NZ_LUKE01000002.1"/>
</dbReference>
<evidence type="ECO:0000313" key="4">
    <source>
        <dbReference type="Proteomes" id="UP000075320"/>
    </source>
</evidence>
<dbReference type="AlphaFoldDB" id="A0A150WLS7"/>
<organism evidence="3 4">
    <name type="scientific">Bdellovibrio bacteriovorus</name>
    <dbReference type="NCBI Taxonomy" id="959"/>
    <lineage>
        <taxon>Bacteria</taxon>
        <taxon>Pseudomonadati</taxon>
        <taxon>Bdellovibrionota</taxon>
        <taxon>Bdellovibrionia</taxon>
        <taxon>Bdellovibrionales</taxon>
        <taxon>Pseudobdellovibrionaceae</taxon>
        <taxon>Bdellovibrio</taxon>
    </lineage>
</organism>
<dbReference type="Pfam" id="PF18820">
    <property type="entry name" value="BD_b_sandwich"/>
    <property type="match status" value="1"/>
</dbReference>
<sequence>MKTSVIISSLVAISLTQGWAYAQVYDLPEPGGGASITPAQVLPFDMSDVQYAGSLRLGRMSRKEEGTQYRVLLEPVARLQKMDLRMAFGKARVREAWLVTESGNRIEISKYRATGVLEASTLYSSENFSLNENIKEVQLLGEAFSDDAEIIVTAVSENVLPKLTLWKAPVEVNASATSSYEMDRSVQAQPTAVRQGNCVNGFCIGDVVIYMRNRGKLVEINRDGRVVLIQRGIRKIVKTSQLQRPLIAPYTY</sequence>
<proteinExistence type="predicted"/>
<accession>A0A150WLS7</accession>
<gene>
    <name evidence="3" type="ORF">AZI86_11610</name>
</gene>
<evidence type="ECO:0000259" key="2">
    <source>
        <dbReference type="Pfam" id="PF18820"/>
    </source>
</evidence>
<keyword evidence="1" id="KW-0732">Signal</keyword>
<name>A0A150WLS7_BDEBC</name>
<feature type="chain" id="PRO_5007572874" description="Bdellovibrio beta-sandwich domain-containing protein" evidence="1">
    <location>
        <begin position="23"/>
        <end position="252"/>
    </location>
</feature>
<comment type="caution">
    <text evidence="3">The sequence shown here is derived from an EMBL/GenBank/DDBJ whole genome shotgun (WGS) entry which is preliminary data.</text>
</comment>
<dbReference type="EMBL" id="LUKE01000002">
    <property type="protein sequence ID" value="KYG64842.1"/>
    <property type="molecule type" value="Genomic_DNA"/>
</dbReference>
<protein>
    <recommendedName>
        <fullName evidence="2">Bdellovibrio beta-sandwich domain-containing protein</fullName>
    </recommendedName>
</protein>